<dbReference type="CDD" id="cd06529">
    <property type="entry name" value="S24_LexA-like"/>
    <property type="match status" value="1"/>
</dbReference>
<dbReference type="InterPro" id="IPR036286">
    <property type="entry name" value="LexA/Signal_pep-like_sf"/>
</dbReference>
<dbReference type="AlphaFoldDB" id="A0A975KBN8"/>
<dbReference type="EMBL" id="CP073910">
    <property type="protein sequence ID" value="QUT07954.1"/>
    <property type="molecule type" value="Genomic_DNA"/>
</dbReference>
<reference evidence="5" key="1">
    <citation type="submission" date="2021-04" db="EMBL/GenBank/DDBJ databases">
        <title>Isolation of p-tert-butylphenol degrading bacteria Sphingobium phenoxybenzoativorans Tas13 from active sludge.</title>
        <authorList>
            <person name="Li Y."/>
        </authorList>
    </citation>
    <scope>NUCLEOTIDE SEQUENCE</scope>
    <source>
        <strain evidence="5">Tas13</strain>
    </source>
</reference>
<dbReference type="InterPro" id="IPR015927">
    <property type="entry name" value="Peptidase_S24_S26A/B/C"/>
</dbReference>
<protein>
    <submittedName>
        <fullName evidence="5">Helix-turn-helix transcriptional regulator</fullName>
    </submittedName>
</protein>
<keyword evidence="2" id="KW-0238">DNA-binding</keyword>
<dbReference type="SUPFAM" id="SSF51306">
    <property type="entry name" value="LexA/Signal peptidase"/>
    <property type="match status" value="1"/>
</dbReference>
<accession>A0A975KBN8</accession>
<dbReference type="PANTHER" id="PTHR40661:SF3">
    <property type="entry name" value="FELS-1 PROPHAGE TRANSCRIPTIONAL REGULATOR"/>
    <property type="match status" value="1"/>
</dbReference>
<gene>
    <name evidence="5" type="ORF">KFK14_11500</name>
</gene>
<evidence type="ECO:0000313" key="5">
    <source>
        <dbReference type="EMBL" id="QUT07954.1"/>
    </source>
</evidence>
<dbReference type="Proteomes" id="UP000681425">
    <property type="component" value="Chromosome"/>
</dbReference>
<organism evidence="5 6">
    <name type="scientific">Sphingobium phenoxybenzoativorans</name>
    <dbReference type="NCBI Taxonomy" id="1592790"/>
    <lineage>
        <taxon>Bacteria</taxon>
        <taxon>Pseudomonadati</taxon>
        <taxon>Pseudomonadota</taxon>
        <taxon>Alphaproteobacteria</taxon>
        <taxon>Sphingomonadales</taxon>
        <taxon>Sphingomonadaceae</taxon>
        <taxon>Sphingobium</taxon>
    </lineage>
</organism>
<dbReference type="GO" id="GO:0003677">
    <property type="term" value="F:DNA binding"/>
    <property type="evidence" value="ECO:0007669"/>
    <property type="project" value="UniProtKB-KW"/>
</dbReference>
<proteinExistence type="predicted"/>
<evidence type="ECO:0000259" key="4">
    <source>
        <dbReference type="Pfam" id="PF00717"/>
    </source>
</evidence>
<evidence type="ECO:0000313" key="6">
    <source>
        <dbReference type="Proteomes" id="UP000681425"/>
    </source>
</evidence>
<evidence type="ECO:0000256" key="1">
    <source>
        <dbReference type="ARBA" id="ARBA00023015"/>
    </source>
</evidence>
<dbReference type="KEGG" id="spph:KFK14_11500"/>
<keyword evidence="3" id="KW-0804">Transcription</keyword>
<sequence>MAQMPELWDAPYMNPVRQTPWQTFVAAALMQLPRARDFYDKQLQKRLGTKGKPLYDISRGKSQNPGPSTLRHIAEVLMQPVDLVSRAANGEDVVPAAVDLDGEPDEGRSDTALETIEIQEWDYAYGMGSGTYLDLPVTGELHQFSPGWMTQFTRSPPEKVFLARGTGDSMMPTILDTDVVIIDTAEREVRTGDKLWAVAIGSVGYIKRLRPMPDGGVKILSDNPSVPPETAYDSELNIVGRVVAIVRKT</sequence>
<dbReference type="RefSeq" id="WP_212610904.1">
    <property type="nucleotide sequence ID" value="NZ_CP073910.1"/>
</dbReference>
<dbReference type="PANTHER" id="PTHR40661">
    <property type="match status" value="1"/>
</dbReference>
<keyword evidence="1" id="KW-0805">Transcription regulation</keyword>
<evidence type="ECO:0000256" key="2">
    <source>
        <dbReference type="ARBA" id="ARBA00023125"/>
    </source>
</evidence>
<evidence type="ECO:0000256" key="3">
    <source>
        <dbReference type="ARBA" id="ARBA00023163"/>
    </source>
</evidence>
<keyword evidence="6" id="KW-1185">Reference proteome</keyword>
<dbReference type="Gene3D" id="2.10.109.10">
    <property type="entry name" value="Umud Fragment, subunit A"/>
    <property type="match status" value="1"/>
</dbReference>
<dbReference type="InterPro" id="IPR039418">
    <property type="entry name" value="LexA-like"/>
</dbReference>
<name>A0A975KBN8_9SPHN</name>
<dbReference type="Pfam" id="PF00717">
    <property type="entry name" value="Peptidase_S24"/>
    <property type="match status" value="1"/>
</dbReference>
<feature type="domain" description="Peptidase S24/S26A/S26B/S26C" evidence="4">
    <location>
        <begin position="142"/>
        <end position="243"/>
    </location>
</feature>